<reference evidence="2 3" key="1">
    <citation type="submission" date="2020-06" db="EMBL/GenBank/DDBJ databases">
        <authorList>
            <person name="Li R."/>
            <person name="Bekaert M."/>
        </authorList>
    </citation>
    <scope>NUCLEOTIDE SEQUENCE [LARGE SCALE GENOMIC DNA]</scope>
    <source>
        <strain evidence="3">wild</strain>
    </source>
</reference>
<keyword evidence="3" id="KW-1185">Reference proteome</keyword>
<proteinExistence type="predicted"/>
<feature type="region of interest" description="Disordered" evidence="1">
    <location>
        <begin position="386"/>
        <end position="409"/>
    </location>
</feature>
<sequence length="409" mass="47973">MDIKEDPKKVKEFHFDDILPKNSCISDFRQMYLKKQSITVIDSSTEIHKELICKYNLCNDLLNMYLKREIITKQPRVRYKASNDLWEVRVKSEEMKLTTRMKAFLQVMSERGLEFLQKEDIFQDFVEIDNSTETFVTFKGKTVNLKINLDAICPQERSEDFQSEDNLSLTTKTIHEGKSTSDYPDLKLNNNAGIKIDIIGHKEVSCNPTRPRKGILKTTKHVDSLYTLTQPIVELDDTDSEDDSTNQKQDTETEAKCHSIILNFVLSLRRSIPADIVLKQFFSRLLLNRQRNMLMVFHLGPLIRDQEIVLYQYISSKDALKWTHRNITSEENEGEEHPNLDSYINIWMENENKLVHQFSETKDSIKDSIYEYQGLEKLQFKSEKIKKQKSKTDKKKEKQNTDKIDYVSS</sequence>
<protein>
    <submittedName>
        <fullName evidence="2">Uncharacterized protein</fullName>
    </submittedName>
</protein>
<dbReference type="OrthoDB" id="10491110at2759"/>
<dbReference type="EMBL" id="CACVKT020003265">
    <property type="protein sequence ID" value="CAC5382874.1"/>
    <property type="molecule type" value="Genomic_DNA"/>
</dbReference>
<dbReference type="Proteomes" id="UP000507470">
    <property type="component" value="Unassembled WGS sequence"/>
</dbReference>
<dbReference type="AlphaFoldDB" id="A0A6J8BJ29"/>
<name>A0A6J8BJ29_MYTCO</name>
<gene>
    <name evidence="2" type="ORF">MCOR_18665</name>
</gene>
<accession>A0A6J8BJ29</accession>
<organism evidence="2 3">
    <name type="scientific">Mytilus coruscus</name>
    <name type="common">Sea mussel</name>
    <dbReference type="NCBI Taxonomy" id="42192"/>
    <lineage>
        <taxon>Eukaryota</taxon>
        <taxon>Metazoa</taxon>
        <taxon>Spiralia</taxon>
        <taxon>Lophotrochozoa</taxon>
        <taxon>Mollusca</taxon>
        <taxon>Bivalvia</taxon>
        <taxon>Autobranchia</taxon>
        <taxon>Pteriomorphia</taxon>
        <taxon>Mytilida</taxon>
        <taxon>Mytiloidea</taxon>
        <taxon>Mytilidae</taxon>
        <taxon>Mytilinae</taxon>
        <taxon>Mytilus</taxon>
    </lineage>
</organism>
<evidence type="ECO:0000256" key="1">
    <source>
        <dbReference type="SAM" id="MobiDB-lite"/>
    </source>
</evidence>
<evidence type="ECO:0000313" key="2">
    <source>
        <dbReference type="EMBL" id="CAC5382874.1"/>
    </source>
</evidence>
<evidence type="ECO:0000313" key="3">
    <source>
        <dbReference type="Proteomes" id="UP000507470"/>
    </source>
</evidence>